<dbReference type="EMBL" id="JAUFQC010000027">
    <property type="protein sequence ID" value="MDN3611617.1"/>
    <property type="molecule type" value="Genomic_DNA"/>
</dbReference>
<proteinExistence type="predicted"/>
<accession>A0ABT8BZS9</accession>
<keyword evidence="2" id="KW-1185">Reference proteome</keyword>
<sequence length="41" mass="4805">MKLYYFELVISFLTMTADVTMKAMIRPSSIVEFLLFAKLIE</sequence>
<dbReference type="RefSeq" id="WP_290313088.1">
    <property type="nucleotide sequence ID" value="NZ_JAUFQC010000027.1"/>
</dbReference>
<gene>
    <name evidence="1" type="ORF">QWZ16_18625</name>
</gene>
<reference evidence="2" key="1">
    <citation type="journal article" date="2019" name="Int. J. Syst. Evol. Microbiol.">
        <title>The Global Catalogue of Microorganisms (GCM) 10K type strain sequencing project: providing services to taxonomists for standard genome sequencing and annotation.</title>
        <authorList>
            <consortium name="The Broad Institute Genomics Platform"/>
            <consortium name="The Broad Institute Genome Sequencing Center for Infectious Disease"/>
            <person name="Wu L."/>
            <person name="Ma J."/>
        </authorList>
    </citation>
    <scope>NUCLEOTIDE SEQUENCE [LARGE SCALE GENOMIC DNA]</scope>
    <source>
        <strain evidence="2">CECT 7398</strain>
    </source>
</reference>
<organism evidence="1 2">
    <name type="scientific">Vibrio ostreicida</name>
    <dbReference type="NCBI Taxonomy" id="526588"/>
    <lineage>
        <taxon>Bacteria</taxon>
        <taxon>Pseudomonadati</taxon>
        <taxon>Pseudomonadota</taxon>
        <taxon>Gammaproteobacteria</taxon>
        <taxon>Vibrionales</taxon>
        <taxon>Vibrionaceae</taxon>
        <taxon>Vibrio</taxon>
    </lineage>
</organism>
<evidence type="ECO:0000313" key="1">
    <source>
        <dbReference type="EMBL" id="MDN3611617.1"/>
    </source>
</evidence>
<evidence type="ECO:0000313" key="2">
    <source>
        <dbReference type="Proteomes" id="UP001238540"/>
    </source>
</evidence>
<dbReference type="Proteomes" id="UP001238540">
    <property type="component" value="Unassembled WGS sequence"/>
</dbReference>
<comment type="caution">
    <text evidence="1">The sequence shown here is derived from an EMBL/GenBank/DDBJ whole genome shotgun (WGS) entry which is preliminary data.</text>
</comment>
<name>A0ABT8BZS9_9VIBR</name>
<protein>
    <submittedName>
        <fullName evidence="1">Uncharacterized protein</fullName>
    </submittedName>
</protein>